<reference evidence="3 4" key="1">
    <citation type="submission" date="2019-01" db="EMBL/GenBank/DDBJ databases">
        <title>Draft genome sequences of the type strains of six Macrococcus species.</title>
        <authorList>
            <person name="Mazhar S."/>
            <person name="Altermann E."/>
            <person name="Hill C."/>
            <person name="Mcauliffe O."/>
        </authorList>
    </citation>
    <scope>NUCLEOTIDE SEQUENCE [LARGE SCALE GENOMIC DNA]</scope>
    <source>
        <strain evidence="3 4">CCM4809</strain>
    </source>
</reference>
<feature type="transmembrane region" description="Helical" evidence="1">
    <location>
        <begin position="143"/>
        <end position="161"/>
    </location>
</feature>
<dbReference type="RefSeq" id="WP_133428627.1">
    <property type="nucleotide sequence ID" value="NZ_BMCC01000002.1"/>
</dbReference>
<keyword evidence="4" id="KW-1185">Reference proteome</keyword>
<keyword evidence="1" id="KW-0472">Membrane</keyword>
<evidence type="ECO:0000313" key="4">
    <source>
        <dbReference type="Proteomes" id="UP000295328"/>
    </source>
</evidence>
<name>A0A4R6BL92_9STAP</name>
<feature type="transmembrane region" description="Helical" evidence="1">
    <location>
        <begin position="206"/>
        <end position="225"/>
    </location>
</feature>
<dbReference type="Pfam" id="PF13240">
    <property type="entry name" value="Zn_Ribbon_1"/>
    <property type="match status" value="1"/>
</dbReference>
<dbReference type="OrthoDB" id="2414157at2"/>
<dbReference type="Proteomes" id="UP000295328">
    <property type="component" value="Unassembled WGS sequence"/>
</dbReference>
<organism evidence="3 4">
    <name type="scientific">Macrococcus hajekii</name>
    <dbReference type="NCBI Taxonomy" id="198482"/>
    <lineage>
        <taxon>Bacteria</taxon>
        <taxon>Bacillati</taxon>
        <taxon>Bacillota</taxon>
        <taxon>Bacilli</taxon>
        <taxon>Bacillales</taxon>
        <taxon>Staphylococcaceae</taxon>
        <taxon>Macrococcus</taxon>
    </lineage>
</organism>
<feature type="transmembrane region" description="Helical" evidence="1">
    <location>
        <begin position="181"/>
        <end position="199"/>
    </location>
</feature>
<keyword evidence="1" id="KW-1133">Transmembrane helix</keyword>
<dbReference type="EMBL" id="SCWE01000001">
    <property type="protein sequence ID" value="TDM02539.1"/>
    <property type="molecule type" value="Genomic_DNA"/>
</dbReference>
<comment type="caution">
    <text evidence="3">The sequence shown here is derived from an EMBL/GenBank/DDBJ whole genome shotgun (WGS) entry which is preliminary data.</text>
</comment>
<keyword evidence="1" id="KW-0812">Transmembrane</keyword>
<evidence type="ECO:0000313" key="3">
    <source>
        <dbReference type="EMBL" id="TDM02539.1"/>
    </source>
</evidence>
<feature type="domain" description="Zinc-ribbon" evidence="2">
    <location>
        <begin position="3"/>
        <end position="24"/>
    </location>
</feature>
<feature type="transmembrane region" description="Helical" evidence="1">
    <location>
        <begin position="101"/>
        <end position="122"/>
    </location>
</feature>
<evidence type="ECO:0000256" key="1">
    <source>
        <dbReference type="SAM" id="Phobius"/>
    </source>
</evidence>
<dbReference type="AlphaFoldDB" id="A0A4R6BL92"/>
<accession>A0A4R6BL92</accession>
<proteinExistence type="predicted"/>
<feature type="transmembrane region" description="Helical" evidence="1">
    <location>
        <begin position="237"/>
        <end position="255"/>
    </location>
</feature>
<evidence type="ECO:0000259" key="2">
    <source>
        <dbReference type="Pfam" id="PF13240"/>
    </source>
</evidence>
<protein>
    <submittedName>
        <fullName evidence="3">Zinc ribbon domain-containing protein</fullName>
    </submittedName>
</protein>
<sequence>MICTNCGHKLGPSDLFCGECGTKVQSNETTDAGQVSVEKQSVQGETIEKQVFTTPGHEPSKLLVDKEQLNAQSRELVDEGKGFFRQAFKNHDTVFSGTHKFSFILSAVLILAGLILTAILLGMKIPESISYMGVTKSSVLFKLCFYLLILLAVIIGSTFLLTKFTINHALTFQKVLSDYVLVNVFSFIIFLVGILLLAIDLFNFGSGLIFLGGLLFMFSPLYMIGKYSSHTKPSMPSFYAAIIYIALICIILNVFKDSLITSLAGSFSSIFQNVLEGIGNGYFNNY</sequence>
<gene>
    <name evidence="3" type="ORF">ERX37_00130</name>
</gene>
<dbReference type="InterPro" id="IPR026870">
    <property type="entry name" value="Zinc_ribbon_dom"/>
</dbReference>